<sequence length="42" mass="4547">MVQINFAAREVNCKIVYYGPGRSGKTTNLEVVHAKAPPDSKG</sequence>
<comment type="caution">
    <text evidence="1">The sequence shown here is derived from an EMBL/GenBank/DDBJ whole genome shotgun (WGS) entry which is preliminary data.</text>
</comment>
<accession>X0X4K2</accession>
<reference evidence="1" key="1">
    <citation type="journal article" date="2014" name="Front. Microbiol.">
        <title>High frequency of phylogenetically diverse reductive dehalogenase-homologous genes in deep subseafloor sedimentary metagenomes.</title>
        <authorList>
            <person name="Kawai M."/>
            <person name="Futagami T."/>
            <person name="Toyoda A."/>
            <person name="Takaki Y."/>
            <person name="Nishi S."/>
            <person name="Hori S."/>
            <person name="Arai W."/>
            <person name="Tsubouchi T."/>
            <person name="Morono Y."/>
            <person name="Uchiyama I."/>
            <person name="Ito T."/>
            <person name="Fujiyama A."/>
            <person name="Inagaki F."/>
            <person name="Takami H."/>
        </authorList>
    </citation>
    <scope>NUCLEOTIDE SEQUENCE</scope>
    <source>
        <strain evidence="1">Expedition CK06-06</strain>
    </source>
</reference>
<proteinExistence type="predicted"/>
<organism evidence="1">
    <name type="scientific">marine sediment metagenome</name>
    <dbReference type="NCBI Taxonomy" id="412755"/>
    <lineage>
        <taxon>unclassified sequences</taxon>
        <taxon>metagenomes</taxon>
        <taxon>ecological metagenomes</taxon>
    </lineage>
</organism>
<dbReference type="AlphaFoldDB" id="X0X4K2"/>
<dbReference type="EMBL" id="BARS01049917">
    <property type="protein sequence ID" value="GAG38154.1"/>
    <property type="molecule type" value="Genomic_DNA"/>
</dbReference>
<dbReference type="InterPro" id="IPR027417">
    <property type="entry name" value="P-loop_NTPase"/>
</dbReference>
<evidence type="ECO:0008006" key="2">
    <source>
        <dbReference type="Google" id="ProtNLM"/>
    </source>
</evidence>
<dbReference type="Gene3D" id="3.40.50.300">
    <property type="entry name" value="P-loop containing nucleotide triphosphate hydrolases"/>
    <property type="match status" value="1"/>
</dbReference>
<evidence type="ECO:0000313" key="1">
    <source>
        <dbReference type="EMBL" id="GAG38154.1"/>
    </source>
</evidence>
<gene>
    <name evidence="1" type="ORF">S01H1_74598</name>
</gene>
<name>X0X4K2_9ZZZZ</name>
<protein>
    <recommendedName>
        <fullName evidence="2">Gliding-motility protein MglA</fullName>
    </recommendedName>
</protein>
<feature type="non-terminal residue" evidence="1">
    <location>
        <position position="42"/>
    </location>
</feature>